<keyword evidence="3" id="KW-0378">Hydrolase</keyword>
<reference evidence="9" key="2">
    <citation type="submission" date="2021-09" db="EMBL/GenBank/DDBJ databases">
        <authorList>
            <person name="Jia N."/>
            <person name="Wang J."/>
            <person name="Shi W."/>
            <person name="Du L."/>
            <person name="Sun Y."/>
            <person name="Zhan W."/>
            <person name="Jiang J."/>
            <person name="Wang Q."/>
            <person name="Zhang B."/>
            <person name="Ji P."/>
            <person name="Sakyi L.B."/>
            <person name="Cui X."/>
            <person name="Yuan T."/>
            <person name="Jiang B."/>
            <person name="Yang W."/>
            <person name="Lam T.T.-Y."/>
            <person name="Chang Q."/>
            <person name="Ding S."/>
            <person name="Wang X."/>
            <person name="Zhu J."/>
            <person name="Ruan X."/>
            <person name="Zhao L."/>
            <person name="Wei J."/>
            <person name="Que T."/>
            <person name="Du C."/>
            <person name="Cheng J."/>
            <person name="Dai P."/>
            <person name="Han X."/>
            <person name="Huang E."/>
            <person name="Gao Y."/>
            <person name="Liu J."/>
            <person name="Shao H."/>
            <person name="Ye R."/>
            <person name="Li L."/>
            <person name="Wei W."/>
            <person name="Wang X."/>
            <person name="Wang C."/>
            <person name="Huo Q."/>
            <person name="Li W."/>
            <person name="Guo W."/>
            <person name="Chen H."/>
            <person name="Chen S."/>
            <person name="Zhou L."/>
            <person name="Zhou L."/>
            <person name="Ni X."/>
            <person name="Tian J."/>
            <person name="Zhou Y."/>
            <person name="Sheng Y."/>
            <person name="Liu T."/>
            <person name="Pan Y."/>
            <person name="Xia L."/>
            <person name="Li J."/>
            <person name="Zhao F."/>
            <person name="Cao W."/>
        </authorList>
    </citation>
    <scope>NUCLEOTIDE SEQUENCE</scope>
    <source>
        <strain evidence="9">Rmic-2018</strain>
        <tissue evidence="9">Larvae</tissue>
    </source>
</reference>
<evidence type="ECO:0000313" key="9">
    <source>
        <dbReference type="EMBL" id="KAH8027925.1"/>
    </source>
</evidence>
<organism evidence="9 10">
    <name type="scientific">Rhipicephalus microplus</name>
    <name type="common">Cattle tick</name>
    <name type="synonym">Boophilus microplus</name>
    <dbReference type="NCBI Taxonomy" id="6941"/>
    <lineage>
        <taxon>Eukaryota</taxon>
        <taxon>Metazoa</taxon>
        <taxon>Ecdysozoa</taxon>
        <taxon>Arthropoda</taxon>
        <taxon>Chelicerata</taxon>
        <taxon>Arachnida</taxon>
        <taxon>Acari</taxon>
        <taxon>Parasitiformes</taxon>
        <taxon>Ixodida</taxon>
        <taxon>Ixodoidea</taxon>
        <taxon>Ixodidae</taxon>
        <taxon>Rhipicephalinae</taxon>
        <taxon>Rhipicephalus</taxon>
        <taxon>Boophilus</taxon>
    </lineage>
</organism>
<dbReference type="PROSITE" id="PS51194">
    <property type="entry name" value="HELICASE_CTER"/>
    <property type="match status" value="1"/>
</dbReference>
<dbReference type="AlphaFoldDB" id="A0A9J6E181"/>
<dbReference type="SUPFAM" id="SSF52540">
    <property type="entry name" value="P-loop containing nucleoside triphosphate hydrolases"/>
    <property type="match status" value="1"/>
</dbReference>
<dbReference type="InterPro" id="IPR027417">
    <property type="entry name" value="P-loop_NTPase"/>
</dbReference>
<evidence type="ECO:0000256" key="7">
    <source>
        <dbReference type="ARBA" id="ARBA00047984"/>
    </source>
</evidence>
<feature type="domain" description="Helicase C-terminal" evidence="8">
    <location>
        <begin position="1"/>
        <end position="143"/>
    </location>
</feature>
<gene>
    <name evidence="9" type="ORF">HPB51_011155</name>
</gene>
<dbReference type="VEuPathDB" id="VectorBase:LOC119166929"/>
<dbReference type="GO" id="GO:0003724">
    <property type="term" value="F:RNA helicase activity"/>
    <property type="evidence" value="ECO:0007669"/>
    <property type="project" value="UniProtKB-EC"/>
</dbReference>
<evidence type="ECO:0000256" key="5">
    <source>
        <dbReference type="ARBA" id="ARBA00022840"/>
    </source>
</evidence>
<keyword evidence="6" id="KW-0694">RNA-binding</keyword>
<dbReference type="Gene3D" id="3.40.50.300">
    <property type="entry name" value="P-loop containing nucleotide triphosphate hydrolases"/>
    <property type="match status" value="1"/>
</dbReference>
<dbReference type="EC" id="3.6.4.13" evidence="1"/>
<keyword evidence="10" id="KW-1185">Reference proteome</keyword>
<evidence type="ECO:0000256" key="3">
    <source>
        <dbReference type="ARBA" id="ARBA00022801"/>
    </source>
</evidence>
<dbReference type="FunFam" id="3.40.50.300:FF:000031">
    <property type="entry name" value="Eukaryotic initiation factor 4A-III"/>
    <property type="match status" value="1"/>
</dbReference>
<comment type="caution">
    <text evidence="9">The sequence shown here is derived from an EMBL/GenBank/DDBJ whole genome shotgun (WGS) entry which is preliminary data.</text>
</comment>
<keyword evidence="2" id="KW-0547">Nucleotide-binding</keyword>
<dbReference type="InterPro" id="IPR001650">
    <property type="entry name" value="Helicase_C-like"/>
</dbReference>
<dbReference type="GO" id="GO:0005524">
    <property type="term" value="F:ATP binding"/>
    <property type="evidence" value="ECO:0007669"/>
    <property type="project" value="UniProtKB-KW"/>
</dbReference>
<dbReference type="GO" id="GO:0003723">
    <property type="term" value="F:RNA binding"/>
    <property type="evidence" value="ECO:0007669"/>
    <property type="project" value="UniProtKB-KW"/>
</dbReference>
<dbReference type="Proteomes" id="UP000821866">
    <property type="component" value="Chromosome 4"/>
</dbReference>
<dbReference type="EMBL" id="JABSTU010000006">
    <property type="protein sequence ID" value="KAH8027925.1"/>
    <property type="molecule type" value="Genomic_DNA"/>
</dbReference>
<accession>A0A9J6E181</accession>
<reference evidence="9" key="1">
    <citation type="journal article" date="2020" name="Cell">
        <title>Large-Scale Comparative Analyses of Tick Genomes Elucidate Their Genetic Diversity and Vector Capacities.</title>
        <authorList>
            <consortium name="Tick Genome and Microbiome Consortium (TIGMIC)"/>
            <person name="Jia N."/>
            <person name="Wang J."/>
            <person name="Shi W."/>
            <person name="Du L."/>
            <person name="Sun Y."/>
            <person name="Zhan W."/>
            <person name="Jiang J.F."/>
            <person name="Wang Q."/>
            <person name="Zhang B."/>
            <person name="Ji P."/>
            <person name="Bell-Sakyi L."/>
            <person name="Cui X.M."/>
            <person name="Yuan T.T."/>
            <person name="Jiang B.G."/>
            <person name="Yang W.F."/>
            <person name="Lam T.T."/>
            <person name="Chang Q.C."/>
            <person name="Ding S.J."/>
            <person name="Wang X.J."/>
            <person name="Zhu J.G."/>
            <person name="Ruan X.D."/>
            <person name="Zhao L."/>
            <person name="Wei J.T."/>
            <person name="Ye R.Z."/>
            <person name="Que T.C."/>
            <person name="Du C.H."/>
            <person name="Zhou Y.H."/>
            <person name="Cheng J.X."/>
            <person name="Dai P.F."/>
            <person name="Guo W.B."/>
            <person name="Han X.H."/>
            <person name="Huang E.J."/>
            <person name="Li L.F."/>
            <person name="Wei W."/>
            <person name="Gao Y.C."/>
            <person name="Liu J.Z."/>
            <person name="Shao H.Z."/>
            <person name="Wang X."/>
            <person name="Wang C.C."/>
            <person name="Yang T.C."/>
            <person name="Huo Q.B."/>
            <person name="Li W."/>
            <person name="Chen H.Y."/>
            <person name="Chen S.E."/>
            <person name="Zhou L.G."/>
            <person name="Ni X.B."/>
            <person name="Tian J.H."/>
            <person name="Sheng Y."/>
            <person name="Liu T."/>
            <person name="Pan Y.S."/>
            <person name="Xia L.Y."/>
            <person name="Li J."/>
            <person name="Zhao F."/>
            <person name="Cao W.C."/>
        </authorList>
    </citation>
    <scope>NUCLEOTIDE SEQUENCE</scope>
    <source>
        <strain evidence="9">Rmic-2018</strain>
    </source>
</reference>
<dbReference type="Pfam" id="PF00271">
    <property type="entry name" value="Helicase_C"/>
    <property type="match status" value="1"/>
</dbReference>
<dbReference type="PANTHER" id="PTHR47958">
    <property type="entry name" value="ATP-DEPENDENT RNA HELICASE DBP3"/>
    <property type="match status" value="1"/>
</dbReference>
<sequence>MLTVAPRAGTPERFSRAASGAVDWLSEKMREANFTVSSMHGDMPQKERDAIMKEFRSGQSRVLITTDIWARGIDVQQVSLVINYDLPNNRELYIHRIGRSGRFGRKGVAINFVKNDDIRILRDIEQYYSTQIDEMPMNVADLI</sequence>
<evidence type="ECO:0000256" key="6">
    <source>
        <dbReference type="ARBA" id="ARBA00022884"/>
    </source>
</evidence>
<name>A0A9J6E181_RHIMP</name>
<evidence type="ECO:0000256" key="4">
    <source>
        <dbReference type="ARBA" id="ARBA00022806"/>
    </source>
</evidence>
<evidence type="ECO:0000256" key="2">
    <source>
        <dbReference type="ARBA" id="ARBA00022741"/>
    </source>
</evidence>
<dbReference type="GO" id="GO:0016787">
    <property type="term" value="F:hydrolase activity"/>
    <property type="evidence" value="ECO:0007669"/>
    <property type="project" value="UniProtKB-KW"/>
</dbReference>
<keyword evidence="4" id="KW-0347">Helicase</keyword>
<proteinExistence type="predicted"/>
<dbReference type="SMART" id="SM00490">
    <property type="entry name" value="HELICc"/>
    <property type="match status" value="1"/>
</dbReference>
<evidence type="ECO:0000313" key="10">
    <source>
        <dbReference type="Proteomes" id="UP000821866"/>
    </source>
</evidence>
<evidence type="ECO:0000256" key="1">
    <source>
        <dbReference type="ARBA" id="ARBA00012552"/>
    </source>
</evidence>
<keyword evidence="5" id="KW-0067">ATP-binding</keyword>
<dbReference type="CDD" id="cd18787">
    <property type="entry name" value="SF2_C_DEAD"/>
    <property type="match status" value="1"/>
</dbReference>
<evidence type="ECO:0000259" key="8">
    <source>
        <dbReference type="PROSITE" id="PS51194"/>
    </source>
</evidence>
<protein>
    <recommendedName>
        <fullName evidence="1">RNA helicase</fullName>
        <ecNumber evidence="1">3.6.4.13</ecNumber>
    </recommendedName>
</protein>
<comment type="catalytic activity">
    <reaction evidence="7">
        <text>ATP + H2O = ADP + phosphate + H(+)</text>
        <dbReference type="Rhea" id="RHEA:13065"/>
        <dbReference type="ChEBI" id="CHEBI:15377"/>
        <dbReference type="ChEBI" id="CHEBI:15378"/>
        <dbReference type="ChEBI" id="CHEBI:30616"/>
        <dbReference type="ChEBI" id="CHEBI:43474"/>
        <dbReference type="ChEBI" id="CHEBI:456216"/>
        <dbReference type="EC" id="3.6.4.13"/>
    </reaction>
</comment>